<dbReference type="Gene3D" id="3.30.1840.10">
    <property type="entry name" value="Polyphosphate kinase middle domain"/>
    <property type="match status" value="1"/>
</dbReference>
<dbReference type="PIRSF" id="PIRSF015589">
    <property type="entry name" value="PP_kinase"/>
    <property type="match status" value="1"/>
</dbReference>
<keyword evidence="13" id="KW-1185">Reference proteome</keyword>
<dbReference type="NCBIfam" id="NF003917">
    <property type="entry name" value="PRK05443.1-1"/>
    <property type="match status" value="1"/>
</dbReference>
<organism evidence="12 13">
    <name type="scientific">Olivibacter ginsenosidimutans</name>
    <dbReference type="NCBI Taxonomy" id="1176537"/>
    <lineage>
        <taxon>Bacteria</taxon>
        <taxon>Pseudomonadati</taxon>
        <taxon>Bacteroidota</taxon>
        <taxon>Sphingobacteriia</taxon>
        <taxon>Sphingobacteriales</taxon>
        <taxon>Sphingobacteriaceae</taxon>
        <taxon>Olivibacter</taxon>
    </lineage>
</organism>
<dbReference type="RefSeq" id="WP_345232749.1">
    <property type="nucleotide sequence ID" value="NZ_BAABIQ010000040.1"/>
</dbReference>
<dbReference type="InterPro" id="IPR025200">
    <property type="entry name" value="PPK_C_dom2"/>
</dbReference>
<feature type="binding site" evidence="6">
    <location>
        <position position="362"/>
    </location>
    <ligand>
        <name>Mg(2+)</name>
        <dbReference type="ChEBI" id="CHEBI:18420"/>
    </ligand>
</feature>
<evidence type="ECO:0000256" key="6">
    <source>
        <dbReference type="HAMAP-Rule" id="MF_00347"/>
    </source>
</evidence>
<dbReference type="InterPro" id="IPR036830">
    <property type="entry name" value="PP_kinase_middle_dom_sf"/>
</dbReference>
<evidence type="ECO:0000256" key="2">
    <source>
        <dbReference type="ARBA" id="ARBA00022679"/>
    </source>
</evidence>
<feature type="domain" description="Polyphosphate kinase middle" evidence="8">
    <location>
        <begin position="124"/>
        <end position="296"/>
    </location>
</feature>
<feature type="domain" description="Polyphosphate kinase C-terminal" evidence="10">
    <location>
        <begin position="495"/>
        <end position="659"/>
    </location>
</feature>
<evidence type="ECO:0000313" key="13">
    <source>
        <dbReference type="Proteomes" id="UP001501411"/>
    </source>
</evidence>
<keyword evidence="4 6" id="KW-0418">Kinase</keyword>
<feature type="domain" description="Polyphosphate kinase C-terminal" evidence="11">
    <location>
        <begin position="319"/>
        <end position="481"/>
    </location>
</feature>
<dbReference type="Gene3D" id="1.20.58.310">
    <property type="entry name" value="Polyphosphate kinase N-terminal domain"/>
    <property type="match status" value="1"/>
</dbReference>
<dbReference type="SUPFAM" id="SSF140356">
    <property type="entry name" value="PPK N-terminal domain-like"/>
    <property type="match status" value="1"/>
</dbReference>
<evidence type="ECO:0000259" key="8">
    <source>
        <dbReference type="Pfam" id="PF02503"/>
    </source>
</evidence>
<dbReference type="PANTHER" id="PTHR30218:SF0">
    <property type="entry name" value="POLYPHOSPHATE KINASE"/>
    <property type="match status" value="1"/>
</dbReference>
<accession>A0ABP9BSI2</accession>
<dbReference type="Pfam" id="PF13090">
    <property type="entry name" value="PP_kinase_C"/>
    <property type="match status" value="1"/>
</dbReference>
<comment type="PTM">
    <text evidence="6 7">An intermediate of this reaction is the autophosphorylated ppk in which a phosphate is covalently linked to a histidine residue through a N-P bond.</text>
</comment>
<keyword evidence="5 6" id="KW-0067">ATP-binding</keyword>
<name>A0ABP9BSI2_9SPHI</name>
<feature type="active site" description="Phosphohistidine intermediate" evidence="6">
    <location>
        <position position="422"/>
    </location>
</feature>
<keyword evidence="6" id="KW-0479">Metal-binding</keyword>
<feature type="binding site" evidence="6">
    <location>
        <position position="46"/>
    </location>
    <ligand>
        <name>ATP</name>
        <dbReference type="ChEBI" id="CHEBI:30616"/>
    </ligand>
</feature>
<feature type="binding site" evidence="6">
    <location>
        <position position="584"/>
    </location>
    <ligand>
        <name>ATP</name>
        <dbReference type="ChEBI" id="CHEBI:30616"/>
    </ligand>
</feature>
<comment type="cofactor">
    <cofactor evidence="6">
        <name>Mg(2+)</name>
        <dbReference type="ChEBI" id="CHEBI:18420"/>
    </cofactor>
</comment>
<keyword evidence="6" id="KW-0460">Magnesium</keyword>
<dbReference type="PANTHER" id="PTHR30218">
    <property type="entry name" value="POLYPHOSPHATE KINASE"/>
    <property type="match status" value="1"/>
</dbReference>
<dbReference type="HAMAP" id="MF_00347">
    <property type="entry name" value="Polyphosphate_kinase"/>
    <property type="match status" value="1"/>
</dbReference>
<reference evidence="13" key="1">
    <citation type="journal article" date="2019" name="Int. J. Syst. Evol. Microbiol.">
        <title>The Global Catalogue of Microorganisms (GCM) 10K type strain sequencing project: providing services to taxonomists for standard genome sequencing and annotation.</title>
        <authorList>
            <consortium name="The Broad Institute Genomics Platform"/>
            <consortium name="The Broad Institute Genome Sequencing Center for Infectious Disease"/>
            <person name="Wu L."/>
            <person name="Ma J."/>
        </authorList>
    </citation>
    <scope>NUCLEOTIDE SEQUENCE [LARGE SCALE GENOMIC DNA]</scope>
    <source>
        <strain evidence="13">JCM 18200</strain>
    </source>
</reference>
<sequence>MTTDNKRFVNRDLSWLSFNSRVLDEAAKEEVPPLERLKFLAIYSSNLDEFYRVRIPVLMALKELKKKKVIGKSLAKKGILKHAKKIIDQQQIYFGHILEFSIITALKTENIYLQYGGSIPVQLQKQTQAYFFCTIAAYIEIIYPEKQAFFPKNNQLYFAVTLTGNSTSTLAILNIPSNQMGRFFSTTVDDKQYVIFIDDIIKDNLQAIFPNQSATAYSFKVTRDAELDLQDEFTGDIASEIEKQLNQREFGIATRFLYQPEIPEETLAQLIDLLQLAHANQMIGGLYHNLSDFFGFPSADKQLKYPKVPTYRLPLTQTLFATIIDRDVLIHTPYDSYDTVLRFFNEAAINPEVLEIYTTMYRVAPDSRIMHALITAARNGKKVVVFIELKARFDEANNIKWAKMLEAVGIRIIYSTPKLKVHAKIALVKLYTSQANNLLGLLSTGNFNERTASTYTDHTLFTANTGLTTELDALFNYLNSEQFGKQYPKIPFKQLLVAQFNLLPAFLQLIDREIDYAKQGKPACITIKLNNLEEETLIDKLYEANQAGVNIRLIVRSICRLRPGVIGLSERIRVTRIVDRFLEHGRVFIFHNLGIEEVFLGSADWMDRNIYRRIEVCFPVHDAQLKQQIRDMIDLQLADDLAAVVINKQAQNVRIKPTRNIRSQEMMYSLIHKQLLQL</sequence>
<feature type="domain" description="Polyphosphate kinase N-terminal" evidence="9">
    <location>
        <begin position="8"/>
        <end position="113"/>
    </location>
</feature>
<keyword evidence="2 6" id="KW-0808">Transferase</keyword>
<keyword evidence="1 6" id="KW-0597">Phosphoprotein</keyword>
<dbReference type="EC" id="2.7.4.1" evidence="6 7"/>
<proteinExistence type="inferred from homology"/>
<evidence type="ECO:0000313" key="12">
    <source>
        <dbReference type="EMBL" id="GAA4799575.1"/>
    </source>
</evidence>
<comment type="similarity">
    <text evidence="6 7">Belongs to the polyphosphate kinase 1 (PPK1) family.</text>
</comment>
<evidence type="ECO:0000256" key="7">
    <source>
        <dbReference type="RuleBase" id="RU003800"/>
    </source>
</evidence>
<dbReference type="InterPro" id="IPR036832">
    <property type="entry name" value="PPK_N_dom_sf"/>
</dbReference>
<comment type="function">
    <text evidence="6 7">Catalyzes the reversible transfer of the terminal phosphate of ATP to form a long-chain polyphosphate (polyP).</text>
</comment>
<dbReference type="Proteomes" id="UP001501411">
    <property type="component" value="Unassembled WGS sequence"/>
</dbReference>
<comment type="caution">
    <text evidence="12">The sequence shown here is derived from an EMBL/GenBank/DDBJ whole genome shotgun (WGS) entry which is preliminary data.</text>
</comment>
<evidence type="ECO:0000259" key="11">
    <source>
        <dbReference type="Pfam" id="PF17941"/>
    </source>
</evidence>
<dbReference type="Pfam" id="PF02503">
    <property type="entry name" value="PP_kinase"/>
    <property type="match status" value="1"/>
</dbReference>
<evidence type="ECO:0000256" key="5">
    <source>
        <dbReference type="ARBA" id="ARBA00022840"/>
    </source>
</evidence>
<dbReference type="NCBIfam" id="TIGR03705">
    <property type="entry name" value="poly_P_kin"/>
    <property type="match status" value="1"/>
</dbReference>
<dbReference type="InterPro" id="IPR003414">
    <property type="entry name" value="PP_kinase"/>
</dbReference>
<dbReference type="Gene3D" id="3.30.870.10">
    <property type="entry name" value="Endonuclease Chain A"/>
    <property type="match status" value="2"/>
</dbReference>
<evidence type="ECO:0000259" key="10">
    <source>
        <dbReference type="Pfam" id="PF13090"/>
    </source>
</evidence>
<feature type="binding site" evidence="6">
    <location>
        <position position="455"/>
    </location>
    <ligand>
        <name>ATP</name>
        <dbReference type="ChEBI" id="CHEBI:30616"/>
    </ligand>
</feature>
<evidence type="ECO:0000256" key="1">
    <source>
        <dbReference type="ARBA" id="ARBA00022553"/>
    </source>
</evidence>
<feature type="binding site" evidence="6">
    <location>
        <position position="392"/>
    </location>
    <ligand>
        <name>Mg(2+)</name>
        <dbReference type="ChEBI" id="CHEBI:18420"/>
    </ligand>
</feature>
<keyword evidence="3 6" id="KW-0547">Nucleotide-binding</keyword>
<dbReference type="GO" id="GO:0016301">
    <property type="term" value="F:kinase activity"/>
    <property type="evidence" value="ECO:0007669"/>
    <property type="project" value="UniProtKB-KW"/>
</dbReference>
<evidence type="ECO:0000256" key="4">
    <source>
        <dbReference type="ARBA" id="ARBA00022777"/>
    </source>
</evidence>
<evidence type="ECO:0000256" key="3">
    <source>
        <dbReference type="ARBA" id="ARBA00022741"/>
    </source>
</evidence>
<dbReference type="InterPro" id="IPR041108">
    <property type="entry name" value="PP_kinase_C_1"/>
</dbReference>
<dbReference type="EMBL" id="BAABIQ010000040">
    <property type="protein sequence ID" value="GAA4799575.1"/>
    <property type="molecule type" value="Genomic_DNA"/>
</dbReference>
<feature type="binding site" evidence="6">
    <location>
        <position position="556"/>
    </location>
    <ligand>
        <name>ATP</name>
        <dbReference type="ChEBI" id="CHEBI:30616"/>
    </ligand>
</feature>
<dbReference type="SUPFAM" id="SSF143724">
    <property type="entry name" value="PHP14-like"/>
    <property type="match status" value="1"/>
</dbReference>
<dbReference type="InterPro" id="IPR024953">
    <property type="entry name" value="PP_kinase_middle"/>
</dbReference>
<dbReference type="InterPro" id="IPR025198">
    <property type="entry name" value="PPK_N_dom"/>
</dbReference>
<dbReference type="SUPFAM" id="SSF56024">
    <property type="entry name" value="Phospholipase D/nuclease"/>
    <property type="match status" value="2"/>
</dbReference>
<gene>
    <name evidence="6" type="primary">ppk</name>
    <name evidence="12" type="ORF">GCM10023231_30450</name>
</gene>
<protein>
    <recommendedName>
        <fullName evidence="6 7">Polyphosphate kinase</fullName>
        <ecNumber evidence="6 7">2.7.4.1</ecNumber>
    </recommendedName>
    <alternativeName>
        <fullName evidence="6">ATP-polyphosphate phosphotransferase</fullName>
    </alternativeName>
    <alternativeName>
        <fullName evidence="6">Polyphosphoric acid kinase</fullName>
    </alternativeName>
</protein>
<dbReference type="CDD" id="cd09167">
    <property type="entry name" value="PLDc_EcPPK1_C2_like"/>
    <property type="match status" value="1"/>
</dbReference>
<dbReference type="Pfam" id="PF17941">
    <property type="entry name" value="PP_kinase_C_1"/>
    <property type="match status" value="1"/>
</dbReference>
<evidence type="ECO:0000259" key="9">
    <source>
        <dbReference type="Pfam" id="PF13089"/>
    </source>
</evidence>
<dbReference type="Pfam" id="PF13089">
    <property type="entry name" value="PP_kinase_N"/>
    <property type="match status" value="1"/>
</dbReference>
<comment type="catalytic activity">
    <reaction evidence="6 7">
        <text>[phosphate](n) + ATP = [phosphate](n+1) + ADP</text>
        <dbReference type="Rhea" id="RHEA:19573"/>
        <dbReference type="Rhea" id="RHEA-COMP:9859"/>
        <dbReference type="Rhea" id="RHEA-COMP:14280"/>
        <dbReference type="ChEBI" id="CHEBI:16838"/>
        <dbReference type="ChEBI" id="CHEBI:30616"/>
        <dbReference type="ChEBI" id="CHEBI:456216"/>
        <dbReference type="EC" id="2.7.4.1"/>
    </reaction>
</comment>